<dbReference type="Proteomes" id="UP000054495">
    <property type="component" value="Unassembled WGS sequence"/>
</dbReference>
<evidence type="ECO:0000313" key="3">
    <source>
        <dbReference type="Proteomes" id="UP000054495"/>
    </source>
</evidence>
<keyword evidence="1" id="KW-1133">Transmembrane helix</keyword>
<accession>A0A0D6LG88</accession>
<reference evidence="2 3" key="1">
    <citation type="submission" date="2013-05" db="EMBL/GenBank/DDBJ databases">
        <title>Draft genome of the parasitic nematode Anyclostoma ceylanicum.</title>
        <authorList>
            <person name="Mitreva M."/>
        </authorList>
    </citation>
    <scope>NUCLEOTIDE SEQUENCE [LARGE SCALE GENOMIC DNA]</scope>
</reference>
<name>A0A0D6LG88_9BILA</name>
<keyword evidence="3" id="KW-1185">Reference proteome</keyword>
<evidence type="ECO:0000313" key="2">
    <source>
        <dbReference type="EMBL" id="EPB71085.1"/>
    </source>
</evidence>
<dbReference type="Pfam" id="PF21525">
    <property type="entry name" value="Nlp36"/>
    <property type="match status" value="1"/>
</dbReference>
<protein>
    <submittedName>
        <fullName evidence="2">Uncharacterized protein</fullName>
    </submittedName>
</protein>
<gene>
    <name evidence="2" type="ORF">ANCCEY_09834</name>
</gene>
<keyword evidence="1" id="KW-0812">Transmembrane</keyword>
<evidence type="ECO:0000256" key="1">
    <source>
        <dbReference type="SAM" id="Phobius"/>
    </source>
</evidence>
<dbReference type="AlphaFoldDB" id="A0A0D6LG88"/>
<dbReference type="EMBL" id="KE125138">
    <property type="protein sequence ID" value="EPB71085.1"/>
    <property type="molecule type" value="Genomic_DNA"/>
</dbReference>
<feature type="transmembrane region" description="Helical" evidence="1">
    <location>
        <begin position="22"/>
        <end position="48"/>
    </location>
</feature>
<sequence>MSAQSITEAEEMAKQEFEPIDYLGPVVVAAIFAVTLFLLSFFVINFFCITKYDDFTQFEKASSFGAKHNWRMGPHKLHIVKKGGFVADAYDDEDEEGAYYA</sequence>
<proteinExistence type="predicted"/>
<keyword evidence="1" id="KW-0472">Membrane</keyword>
<organism evidence="2 3">
    <name type="scientific">Ancylostoma ceylanicum</name>
    <dbReference type="NCBI Taxonomy" id="53326"/>
    <lineage>
        <taxon>Eukaryota</taxon>
        <taxon>Metazoa</taxon>
        <taxon>Ecdysozoa</taxon>
        <taxon>Nematoda</taxon>
        <taxon>Chromadorea</taxon>
        <taxon>Rhabditida</taxon>
        <taxon>Rhabditina</taxon>
        <taxon>Rhabditomorpha</taxon>
        <taxon>Strongyloidea</taxon>
        <taxon>Ancylostomatidae</taxon>
        <taxon>Ancylostomatinae</taxon>
        <taxon>Ancylostoma</taxon>
    </lineage>
</organism>